<evidence type="ECO:0000313" key="2">
    <source>
        <dbReference type="Proteomes" id="UP001438707"/>
    </source>
</evidence>
<dbReference type="EMBL" id="JALJOS010000009">
    <property type="protein sequence ID" value="KAK9834516.1"/>
    <property type="molecule type" value="Genomic_DNA"/>
</dbReference>
<comment type="caution">
    <text evidence="1">The sequence shown here is derived from an EMBL/GenBank/DDBJ whole genome shotgun (WGS) entry which is preliminary data.</text>
</comment>
<reference evidence="1 2" key="1">
    <citation type="journal article" date="2024" name="Nat. Commun.">
        <title>Phylogenomics reveals the evolutionary origins of lichenization in chlorophyte algae.</title>
        <authorList>
            <person name="Puginier C."/>
            <person name="Libourel C."/>
            <person name="Otte J."/>
            <person name="Skaloud P."/>
            <person name="Haon M."/>
            <person name="Grisel S."/>
            <person name="Petersen M."/>
            <person name="Berrin J.G."/>
            <person name="Delaux P.M."/>
            <person name="Dal Grande F."/>
            <person name="Keller J."/>
        </authorList>
    </citation>
    <scope>NUCLEOTIDE SEQUENCE [LARGE SCALE GENOMIC DNA]</scope>
    <source>
        <strain evidence="1 2">SAG 2145</strain>
    </source>
</reference>
<name>A0AAW1RMF4_9CHLO</name>
<accession>A0AAW1RMF4</accession>
<organism evidence="1 2">
    <name type="scientific">Apatococcus lobatus</name>
    <dbReference type="NCBI Taxonomy" id="904363"/>
    <lineage>
        <taxon>Eukaryota</taxon>
        <taxon>Viridiplantae</taxon>
        <taxon>Chlorophyta</taxon>
        <taxon>core chlorophytes</taxon>
        <taxon>Trebouxiophyceae</taxon>
        <taxon>Chlorellales</taxon>
        <taxon>Chlorellaceae</taxon>
        <taxon>Apatococcus</taxon>
    </lineage>
</organism>
<sequence length="68" mass="7725">MKQTRRERRRGNACRRPSLFKSLNSVVEPSNVKASMPQAQHFLQCQDGLKRSMQNPIEQSNGVHDSTG</sequence>
<evidence type="ECO:0000313" key="1">
    <source>
        <dbReference type="EMBL" id="KAK9834516.1"/>
    </source>
</evidence>
<gene>
    <name evidence="1" type="ORF">WJX74_003522</name>
</gene>
<dbReference type="AlphaFoldDB" id="A0AAW1RMF4"/>
<keyword evidence="2" id="KW-1185">Reference proteome</keyword>
<protein>
    <submittedName>
        <fullName evidence="1">Uncharacterized protein</fullName>
    </submittedName>
</protein>
<proteinExistence type="predicted"/>
<dbReference type="Proteomes" id="UP001438707">
    <property type="component" value="Unassembled WGS sequence"/>
</dbReference>